<organism evidence="5 6">
    <name type="scientific">Mycobacterium ulcerans str. Harvey</name>
    <dbReference type="NCBI Taxonomy" id="1299332"/>
    <lineage>
        <taxon>Bacteria</taxon>
        <taxon>Bacillati</taxon>
        <taxon>Actinomycetota</taxon>
        <taxon>Actinomycetes</taxon>
        <taxon>Mycobacteriales</taxon>
        <taxon>Mycobacteriaceae</taxon>
        <taxon>Mycobacterium</taxon>
        <taxon>Mycobacterium ulcerans group</taxon>
    </lineage>
</organism>
<evidence type="ECO:0000313" key="6">
    <source>
        <dbReference type="Proteomes" id="UP000020681"/>
    </source>
</evidence>
<evidence type="ECO:0000256" key="1">
    <source>
        <dbReference type="ARBA" id="ARBA00006484"/>
    </source>
</evidence>
<dbReference type="InterPro" id="IPR020904">
    <property type="entry name" value="Sc_DH/Rdtase_CS"/>
</dbReference>
<dbReference type="InterPro" id="IPR036291">
    <property type="entry name" value="NAD(P)-bd_dom_sf"/>
</dbReference>
<evidence type="ECO:0000256" key="4">
    <source>
        <dbReference type="SAM" id="MobiDB-lite"/>
    </source>
</evidence>
<dbReference type="PRINTS" id="PR00080">
    <property type="entry name" value="SDRFAMILY"/>
</dbReference>
<dbReference type="Gene3D" id="3.40.50.720">
    <property type="entry name" value="NAD(P)-binding Rossmann-like Domain"/>
    <property type="match status" value="1"/>
</dbReference>
<dbReference type="InterPro" id="IPR002347">
    <property type="entry name" value="SDR_fam"/>
</dbReference>
<dbReference type="Pfam" id="PF00106">
    <property type="entry name" value="adh_short"/>
    <property type="match status" value="1"/>
</dbReference>
<dbReference type="EMBL" id="JAOL01000085">
    <property type="protein sequence ID" value="EUA91805.1"/>
    <property type="molecule type" value="Genomic_DNA"/>
</dbReference>
<feature type="region of interest" description="Disordered" evidence="4">
    <location>
        <begin position="210"/>
        <end position="271"/>
    </location>
</feature>
<comment type="similarity">
    <text evidence="1 3">Belongs to the short-chain dehydrogenases/reductases (SDR) family.</text>
</comment>
<gene>
    <name evidence="5" type="ORF">I551_1739</name>
</gene>
<dbReference type="GO" id="GO:0047044">
    <property type="term" value="F:androstan-3-alpha,17-beta-diol dehydrogenase (NAD+) activity"/>
    <property type="evidence" value="ECO:0007669"/>
    <property type="project" value="UniProtKB-EC"/>
</dbReference>
<dbReference type="PRINTS" id="PR00081">
    <property type="entry name" value="GDHRDH"/>
</dbReference>
<evidence type="ECO:0000313" key="5">
    <source>
        <dbReference type="EMBL" id="EUA91805.1"/>
    </source>
</evidence>
<dbReference type="SUPFAM" id="SSF51735">
    <property type="entry name" value="NAD(P)-binding Rossmann-fold domains"/>
    <property type="match status" value="1"/>
</dbReference>
<sequence length="271" mass="28578">MTGGGRVALVTGAAGGQGWAIVQRLRAEGHSVAACDLRADRLDALVAESGDDAVISLALDVTDEAQWQEAVERAVTRFGALTALINNAGVLHRAALVDETAAGFESAWRVNCLGAFLGMRAALGALSAAEGPVIVNICSTGAIRPFPHHCAYGAAKWALRGLTQTAAAELAPAGFRVNAVFPGPIATSMLDEPTQARLAAVSMFGRLGRPPKSPMRWRSWSPRTHHSSRDPNSWSTADSACRCHDQPAIGRHHRRGPRRAGAGNSAEKPWL</sequence>
<evidence type="ECO:0000256" key="2">
    <source>
        <dbReference type="ARBA" id="ARBA00023002"/>
    </source>
</evidence>
<reference evidence="5 6" key="1">
    <citation type="submission" date="2014-01" db="EMBL/GenBank/DDBJ databases">
        <authorList>
            <person name="Dobos K."/>
            <person name="Lenaerts A."/>
            <person name="Ordway D."/>
            <person name="DeGroote M.A."/>
            <person name="Parker T."/>
            <person name="Sizemore C."/>
            <person name="Tallon L.J."/>
            <person name="Sadzewicz L.K."/>
            <person name="Sengamalay N."/>
            <person name="Fraser C.M."/>
            <person name="Hine E."/>
            <person name="Shefchek K.A."/>
            <person name="Das S.P."/>
            <person name="Tettelin H."/>
        </authorList>
    </citation>
    <scope>NUCLEOTIDE SEQUENCE [LARGE SCALE GENOMIC DNA]</scope>
    <source>
        <strain evidence="5 6">Harvey</strain>
    </source>
</reference>
<proteinExistence type="inferred from homology"/>
<dbReference type="PANTHER" id="PTHR43669:SF3">
    <property type="entry name" value="ALCOHOL DEHYDROGENASE, PUTATIVE (AFU_ORTHOLOGUE AFUA_3G03445)-RELATED"/>
    <property type="match status" value="1"/>
</dbReference>
<accession>A0ABN0R3V3</accession>
<keyword evidence="6" id="KW-1185">Reference proteome</keyword>
<dbReference type="Proteomes" id="UP000020681">
    <property type="component" value="Unassembled WGS sequence"/>
</dbReference>
<comment type="caution">
    <text evidence="5">The sequence shown here is derived from an EMBL/GenBank/DDBJ whole genome shotgun (WGS) entry which is preliminary data.</text>
</comment>
<keyword evidence="2 5" id="KW-0560">Oxidoreductase</keyword>
<protein>
    <submittedName>
        <fullName evidence="5">3-alpha-(Or 20-beta)-hydroxysteroid dehydrogenase</fullName>
        <ecNumber evidence="5">1.1.1.53</ecNumber>
    </submittedName>
</protein>
<evidence type="ECO:0000256" key="3">
    <source>
        <dbReference type="RuleBase" id="RU000363"/>
    </source>
</evidence>
<dbReference type="PANTHER" id="PTHR43669">
    <property type="entry name" value="5-KETO-D-GLUCONATE 5-REDUCTASE"/>
    <property type="match status" value="1"/>
</dbReference>
<dbReference type="EC" id="1.1.1.53" evidence="5"/>
<name>A0ABN0R3V3_MYCUL</name>
<dbReference type="CDD" id="cd05233">
    <property type="entry name" value="SDR_c"/>
    <property type="match status" value="1"/>
</dbReference>
<dbReference type="PROSITE" id="PS00061">
    <property type="entry name" value="ADH_SHORT"/>
    <property type="match status" value="1"/>
</dbReference>